<keyword evidence="2" id="KW-1185">Reference proteome</keyword>
<accession>A0A9J5ZJ17</accession>
<name>A0A9J5ZJ17_SOLCO</name>
<dbReference type="Proteomes" id="UP000824120">
    <property type="component" value="Chromosome 4"/>
</dbReference>
<comment type="caution">
    <text evidence="1">The sequence shown here is derived from an EMBL/GenBank/DDBJ whole genome shotgun (WGS) entry which is preliminary data.</text>
</comment>
<dbReference type="AlphaFoldDB" id="A0A9J5ZJ17"/>
<dbReference type="EMBL" id="JACXVP010000004">
    <property type="protein sequence ID" value="KAG5611992.1"/>
    <property type="molecule type" value="Genomic_DNA"/>
</dbReference>
<proteinExistence type="predicted"/>
<organism evidence="1 2">
    <name type="scientific">Solanum commersonii</name>
    <name type="common">Commerson's wild potato</name>
    <name type="synonym">Commerson's nightshade</name>
    <dbReference type="NCBI Taxonomy" id="4109"/>
    <lineage>
        <taxon>Eukaryota</taxon>
        <taxon>Viridiplantae</taxon>
        <taxon>Streptophyta</taxon>
        <taxon>Embryophyta</taxon>
        <taxon>Tracheophyta</taxon>
        <taxon>Spermatophyta</taxon>
        <taxon>Magnoliopsida</taxon>
        <taxon>eudicotyledons</taxon>
        <taxon>Gunneridae</taxon>
        <taxon>Pentapetalae</taxon>
        <taxon>asterids</taxon>
        <taxon>lamiids</taxon>
        <taxon>Solanales</taxon>
        <taxon>Solanaceae</taxon>
        <taxon>Solanoideae</taxon>
        <taxon>Solaneae</taxon>
        <taxon>Solanum</taxon>
    </lineage>
</organism>
<evidence type="ECO:0000313" key="2">
    <source>
        <dbReference type="Proteomes" id="UP000824120"/>
    </source>
</evidence>
<sequence length="120" mass="13505">MVLTMKQIGDSRAKLTLDKTNLRWEARISRIKHLRAILTILKVSQSPCKLAEKSHFSINEVGNLQDGTFILGCQVGSLPTKYLGRLTGAKTRIRGVEWGVGRCENKLSRWKSQYLSLGAY</sequence>
<protein>
    <submittedName>
        <fullName evidence="1">Uncharacterized protein</fullName>
    </submittedName>
</protein>
<reference evidence="1 2" key="1">
    <citation type="submission" date="2020-09" db="EMBL/GenBank/DDBJ databases">
        <title>De no assembly of potato wild relative species, Solanum commersonii.</title>
        <authorList>
            <person name="Cho K."/>
        </authorList>
    </citation>
    <scope>NUCLEOTIDE SEQUENCE [LARGE SCALE GENOMIC DNA]</scope>
    <source>
        <strain evidence="1">LZ3.2</strain>
        <tissue evidence="1">Leaf</tissue>
    </source>
</reference>
<gene>
    <name evidence="1" type="ORF">H5410_023273</name>
</gene>
<evidence type="ECO:0000313" key="1">
    <source>
        <dbReference type="EMBL" id="KAG5611992.1"/>
    </source>
</evidence>